<organism evidence="1 2">
    <name type="scientific">Chryseobacterium gleum</name>
    <name type="common">Flavobacterium gleum</name>
    <dbReference type="NCBI Taxonomy" id="250"/>
    <lineage>
        <taxon>Bacteria</taxon>
        <taxon>Pseudomonadati</taxon>
        <taxon>Bacteroidota</taxon>
        <taxon>Flavobacteriia</taxon>
        <taxon>Flavobacteriales</taxon>
        <taxon>Weeksellaceae</taxon>
        <taxon>Chryseobacterium group</taxon>
        <taxon>Chryseobacterium</taxon>
    </lineage>
</organism>
<dbReference type="KEGG" id="cgle:NCTC11432_00446"/>
<evidence type="ECO:0000313" key="2">
    <source>
        <dbReference type="Proteomes" id="UP000279227"/>
    </source>
</evidence>
<dbReference type="EMBL" id="LR134289">
    <property type="protein sequence ID" value="VEE04871.1"/>
    <property type="molecule type" value="Genomic_DNA"/>
</dbReference>
<gene>
    <name evidence="1" type="ORF">NCTC11432_00446</name>
</gene>
<dbReference type="Proteomes" id="UP000279227">
    <property type="component" value="Chromosome"/>
</dbReference>
<dbReference type="AlphaFoldDB" id="A0A3S4QU18"/>
<accession>A0A3S4QU18</accession>
<proteinExistence type="predicted"/>
<name>A0A3S4QU18_CHRGE</name>
<sequence>MFLITFNDFLLFSAAKIMIVFDILVRQHSVFWKTLIFLKMTVYKIILL</sequence>
<protein>
    <submittedName>
        <fullName evidence="1">Uncharacterized protein</fullName>
    </submittedName>
</protein>
<reference evidence="1 2" key="1">
    <citation type="submission" date="2018-12" db="EMBL/GenBank/DDBJ databases">
        <authorList>
            <consortium name="Pathogen Informatics"/>
        </authorList>
    </citation>
    <scope>NUCLEOTIDE SEQUENCE [LARGE SCALE GENOMIC DNA]</scope>
    <source>
        <strain evidence="1 2">NCTC11432</strain>
    </source>
</reference>
<evidence type="ECO:0000313" key="1">
    <source>
        <dbReference type="EMBL" id="VEE04871.1"/>
    </source>
</evidence>